<keyword evidence="2" id="KW-1185">Reference proteome</keyword>
<dbReference type="AlphaFoldDB" id="A0A7W7YBJ4"/>
<dbReference type="Proteomes" id="UP000590740">
    <property type="component" value="Unassembled WGS sequence"/>
</dbReference>
<sequence length="315" mass="33691">MSQNRTLILREPGHIVLDAAGTPAVLYSETPWTVEMSEEVVPIPSAMFGELDRVPVGRMIKIKGTPQQFSAGAIAKLFPFAAKKRGASLLPSTDETLDIHTTTGKRCRIPNAFVYAEPEIRGDIRKTPIGEVEFWGVVPLNGNANSLASFFSETSVAYPGDDLFDTAEIINPAWQVTWGGAPWDSLDLGESGFSIKPAPKYDEDKVNGIGVTNVVLTDYGVGVDIEPMNITRAAVMARAGYGTALGGRKSTTAYDFIAQASGIYIAVRNAALVPGQNFSFAAQQRSVGKLKLQSIRSFSGGEEVAQLYVGTSAPA</sequence>
<evidence type="ECO:0000313" key="2">
    <source>
        <dbReference type="Proteomes" id="UP000590740"/>
    </source>
</evidence>
<accession>A0A7W7YBJ4</accession>
<protein>
    <submittedName>
        <fullName evidence="1">Uncharacterized protein</fullName>
    </submittedName>
</protein>
<organism evidence="1 2">
    <name type="scientific">Prosthecobacter vanneervenii</name>
    <dbReference type="NCBI Taxonomy" id="48466"/>
    <lineage>
        <taxon>Bacteria</taxon>
        <taxon>Pseudomonadati</taxon>
        <taxon>Verrucomicrobiota</taxon>
        <taxon>Verrucomicrobiia</taxon>
        <taxon>Verrucomicrobiales</taxon>
        <taxon>Verrucomicrobiaceae</taxon>
        <taxon>Prosthecobacter</taxon>
    </lineage>
</organism>
<evidence type="ECO:0000313" key="1">
    <source>
        <dbReference type="EMBL" id="MBB5033172.1"/>
    </source>
</evidence>
<proteinExistence type="predicted"/>
<dbReference type="EMBL" id="JACHIG010000005">
    <property type="protein sequence ID" value="MBB5033172.1"/>
    <property type="molecule type" value="Genomic_DNA"/>
</dbReference>
<reference evidence="1 2" key="1">
    <citation type="submission" date="2020-08" db="EMBL/GenBank/DDBJ databases">
        <title>Genomic Encyclopedia of Type Strains, Phase IV (KMG-IV): sequencing the most valuable type-strain genomes for metagenomic binning, comparative biology and taxonomic classification.</title>
        <authorList>
            <person name="Goeker M."/>
        </authorList>
    </citation>
    <scope>NUCLEOTIDE SEQUENCE [LARGE SCALE GENOMIC DNA]</scope>
    <source>
        <strain evidence="1 2">DSM 12252</strain>
    </source>
</reference>
<dbReference type="RefSeq" id="WP_184340084.1">
    <property type="nucleotide sequence ID" value="NZ_JACHIG010000005.1"/>
</dbReference>
<comment type="caution">
    <text evidence="1">The sequence shown here is derived from an EMBL/GenBank/DDBJ whole genome shotgun (WGS) entry which is preliminary data.</text>
</comment>
<name>A0A7W7YBJ4_9BACT</name>
<gene>
    <name evidence="1" type="ORF">HNQ65_002755</name>
</gene>